<keyword evidence="3" id="KW-1185">Reference proteome</keyword>
<dbReference type="EMBL" id="JBHUHD010000001">
    <property type="protein sequence ID" value="MFD2138960.1"/>
    <property type="molecule type" value="Genomic_DNA"/>
</dbReference>
<feature type="transmembrane region" description="Helical" evidence="1">
    <location>
        <begin position="88"/>
        <end position="106"/>
    </location>
</feature>
<name>A0ABW4YRK2_9HYPH</name>
<evidence type="ECO:0000313" key="3">
    <source>
        <dbReference type="Proteomes" id="UP001597299"/>
    </source>
</evidence>
<proteinExistence type="predicted"/>
<keyword evidence="1" id="KW-0472">Membrane</keyword>
<keyword evidence="1" id="KW-1133">Transmembrane helix</keyword>
<dbReference type="Proteomes" id="UP001597299">
    <property type="component" value="Unassembled WGS sequence"/>
</dbReference>
<organism evidence="2 3">
    <name type="scientific">Ancylobacter oerskovii</name>
    <dbReference type="NCBI Taxonomy" id="459519"/>
    <lineage>
        <taxon>Bacteria</taxon>
        <taxon>Pseudomonadati</taxon>
        <taxon>Pseudomonadota</taxon>
        <taxon>Alphaproteobacteria</taxon>
        <taxon>Hyphomicrobiales</taxon>
        <taxon>Xanthobacteraceae</taxon>
        <taxon>Ancylobacter</taxon>
    </lineage>
</organism>
<protein>
    <recommendedName>
        <fullName evidence="4">DUF1269 domain-containing protein</fullName>
    </recommendedName>
</protein>
<sequence>MAFDTREPSSRTEAVGLFASAQELERAVKDLETAGFDRSELSILASEDAIRRRLGRGWLATGELADQFAVPRSSHEESESLAEARGGIVAAAAYVPAMVGGVIMAASGGTMLAVVAVALASCGIGGAVGLWLARMFGREHATAIAGHLRNGGLLLWVYTRDAAHEARALDLLRAAGATDVHLHTLPSPGEPTEAERFAPVIRPENRIVY</sequence>
<evidence type="ECO:0000313" key="2">
    <source>
        <dbReference type="EMBL" id="MFD2138960.1"/>
    </source>
</evidence>
<accession>A0ABW4YRK2</accession>
<keyword evidence="1" id="KW-0812">Transmembrane</keyword>
<evidence type="ECO:0000256" key="1">
    <source>
        <dbReference type="SAM" id="Phobius"/>
    </source>
</evidence>
<comment type="caution">
    <text evidence="2">The sequence shown here is derived from an EMBL/GenBank/DDBJ whole genome shotgun (WGS) entry which is preliminary data.</text>
</comment>
<gene>
    <name evidence="2" type="ORF">ACFSNC_00970</name>
</gene>
<reference evidence="3" key="1">
    <citation type="journal article" date="2019" name="Int. J. Syst. Evol. Microbiol.">
        <title>The Global Catalogue of Microorganisms (GCM) 10K type strain sequencing project: providing services to taxonomists for standard genome sequencing and annotation.</title>
        <authorList>
            <consortium name="The Broad Institute Genomics Platform"/>
            <consortium name="The Broad Institute Genome Sequencing Center for Infectious Disease"/>
            <person name="Wu L."/>
            <person name="Ma J."/>
        </authorList>
    </citation>
    <scope>NUCLEOTIDE SEQUENCE [LARGE SCALE GENOMIC DNA]</scope>
    <source>
        <strain evidence="3">CCM 7435</strain>
    </source>
</reference>
<feature type="transmembrane region" description="Helical" evidence="1">
    <location>
        <begin position="112"/>
        <end position="133"/>
    </location>
</feature>
<dbReference type="RefSeq" id="WP_213355086.1">
    <property type="nucleotide sequence ID" value="NZ_JAHBGB010000041.1"/>
</dbReference>
<evidence type="ECO:0008006" key="4">
    <source>
        <dbReference type="Google" id="ProtNLM"/>
    </source>
</evidence>